<accession>A0AAX2ACU1</accession>
<dbReference type="KEGG" id="amyt:AMYT_a0201"/>
<gene>
    <name evidence="1" type="ORF">CP985_13495</name>
</gene>
<dbReference type="Proteomes" id="UP000290092">
    <property type="component" value="Unassembled WGS sequence"/>
</dbReference>
<sequence>MEKEQTEQFNEFERRFKIPLTLEKFKLISKRNYENGSFKKLGHAREDFAKELGFDCYRAYTKKFHSYWNKLSKNVFNLIEEHKKLKNPIPLLIIVSTDKDYIQMLKKEYEIDFNYFNEFSKNELFLNGRSFSKINIFDIFTEIEFERDLDEVIKVNANITHLDENGEFSILECEKIINRAINYAYEIGDKDECTDKHIAYVLSSLYLGGSPLQAIDYDIPNPNLEFDSKEIIKLYKLWDKVEEIMPKIPKSVFKEIISKNEYAYYFDDFIINKTRDLIDMDSSSDKIDNDKKILDTITDIIKKSGTTKNIKVNINNLLPKRRINQNEIYKSLNELKEKRIISSINENNDKISVIIDKNKDFLKKIVE</sequence>
<name>A0AAX2ACU1_9BACT</name>
<dbReference type="AlphaFoldDB" id="A0AAX2ACU1"/>
<dbReference type="RefSeq" id="WP_114843400.1">
    <property type="nucleotide sequence ID" value="NZ_CP031220.1"/>
</dbReference>
<protein>
    <submittedName>
        <fullName evidence="1">Uncharacterized protein</fullName>
    </submittedName>
</protein>
<evidence type="ECO:0000313" key="1">
    <source>
        <dbReference type="EMBL" id="RXK13003.1"/>
    </source>
</evidence>
<proteinExistence type="predicted"/>
<evidence type="ECO:0000313" key="2">
    <source>
        <dbReference type="Proteomes" id="UP000290092"/>
    </source>
</evidence>
<keyword evidence="2" id="KW-1185">Reference proteome</keyword>
<comment type="caution">
    <text evidence="1">The sequence shown here is derived from an EMBL/GenBank/DDBJ whole genome shotgun (WGS) entry which is preliminary data.</text>
</comment>
<organism evidence="1 2">
    <name type="scientific">Malaciobacter mytili LMG 24559</name>
    <dbReference type="NCBI Taxonomy" id="1032238"/>
    <lineage>
        <taxon>Bacteria</taxon>
        <taxon>Pseudomonadati</taxon>
        <taxon>Campylobacterota</taxon>
        <taxon>Epsilonproteobacteria</taxon>
        <taxon>Campylobacterales</taxon>
        <taxon>Arcobacteraceae</taxon>
        <taxon>Malaciobacter</taxon>
    </lineage>
</organism>
<dbReference type="EMBL" id="NXID01000065">
    <property type="protein sequence ID" value="RXK13003.1"/>
    <property type="molecule type" value="Genomic_DNA"/>
</dbReference>
<reference evidence="1 2" key="1">
    <citation type="submission" date="2017-09" db="EMBL/GenBank/DDBJ databases">
        <title>Genomics of the genus Arcobacter.</title>
        <authorList>
            <person name="Perez-Cataluna A."/>
            <person name="Figueras M.J."/>
            <person name="Salas-Masso N."/>
        </authorList>
    </citation>
    <scope>NUCLEOTIDE SEQUENCE [LARGE SCALE GENOMIC DNA]</scope>
    <source>
        <strain evidence="1 2">CECT 7386</strain>
    </source>
</reference>